<organism evidence="6 8">
    <name type="scientific">Neoehrlichia mikurensis</name>
    <dbReference type="NCBI Taxonomy" id="89586"/>
    <lineage>
        <taxon>Bacteria</taxon>
        <taxon>Pseudomonadati</taxon>
        <taxon>Pseudomonadota</taxon>
        <taxon>Alphaproteobacteria</taxon>
        <taxon>Rickettsiales</taxon>
        <taxon>Anaplasmataceae</taxon>
        <taxon>Candidatus Neoehrlichia</taxon>
    </lineage>
</organism>
<feature type="transmembrane region" description="Helical" evidence="5">
    <location>
        <begin position="278"/>
        <end position="296"/>
    </location>
</feature>
<feature type="transmembrane region" description="Helical" evidence="5">
    <location>
        <begin position="159"/>
        <end position="181"/>
    </location>
</feature>
<feature type="transmembrane region" description="Helical" evidence="5">
    <location>
        <begin position="5"/>
        <end position="25"/>
    </location>
</feature>
<comment type="subcellular location">
    <subcellularLocation>
        <location evidence="1">Cell inner membrane</location>
        <topology evidence="1">Multi-pass membrane protein</topology>
    </subcellularLocation>
</comment>
<evidence type="ECO:0000256" key="1">
    <source>
        <dbReference type="ARBA" id="ARBA00004429"/>
    </source>
</evidence>
<dbReference type="GO" id="GO:0022857">
    <property type="term" value="F:transmembrane transporter activity"/>
    <property type="evidence" value="ECO:0007669"/>
    <property type="project" value="InterPro"/>
</dbReference>
<evidence type="ECO:0000313" key="9">
    <source>
        <dbReference type="Proteomes" id="UP001059985"/>
    </source>
</evidence>
<keyword evidence="9" id="KW-1185">Reference proteome</keyword>
<feature type="transmembrane region" description="Helical" evidence="5">
    <location>
        <begin position="250"/>
        <end position="271"/>
    </location>
</feature>
<protein>
    <submittedName>
        <fullName evidence="6">MFS transporter</fullName>
    </submittedName>
</protein>
<feature type="transmembrane region" description="Helical" evidence="5">
    <location>
        <begin position="129"/>
        <end position="153"/>
    </location>
</feature>
<dbReference type="EMBL" id="CP089286">
    <property type="protein sequence ID" value="UTO55215.1"/>
    <property type="molecule type" value="Genomic_DNA"/>
</dbReference>
<evidence type="ECO:0000256" key="4">
    <source>
        <dbReference type="ARBA" id="ARBA00023136"/>
    </source>
</evidence>
<evidence type="ECO:0000313" key="7">
    <source>
        <dbReference type="EMBL" id="UTO56135.1"/>
    </source>
</evidence>
<name>A0A9Q9BZ35_9RICK</name>
<feature type="transmembrane region" description="Helical" evidence="5">
    <location>
        <begin position="68"/>
        <end position="85"/>
    </location>
</feature>
<dbReference type="Proteomes" id="UP001059822">
    <property type="component" value="Chromosome"/>
</dbReference>
<evidence type="ECO:0000256" key="3">
    <source>
        <dbReference type="ARBA" id="ARBA00022989"/>
    </source>
</evidence>
<dbReference type="Proteomes" id="UP001059985">
    <property type="component" value="Chromosome"/>
</dbReference>
<evidence type="ECO:0000256" key="5">
    <source>
        <dbReference type="SAM" id="Phobius"/>
    </source>
</evidence>
<evidence type="ECO:0000256" key="2">
    <source>
        <dbReference type="ARBA" id="ARBA00022692"/>
    </source>
</evidence>
<dbReference type="InterPro" id="IPR011701">
    <property type="entry name" value="MFS"/>
</dbReference>
<keyword evidence="4 5" id="KW-0472">Membrane</keyword>
<feature type="transmembrane region" description="Helical" evidence="5">
    <location>
        <begin position="215"/>
        <end position="238"/>
    </location>
</feature>
<evidence type="ECO:0000313" key="8">
    <source>
        <dbReference type="Proteomes" id="UP001059822"/>
    </source>
</evidence>
<feature type="transmembrane region" description="Helical" evidence="5">
    <location>
        <begin position="91"/>
        <end position="117"/>
    </location>
</feature>
<dbReference type="RefSeq" id="WP_254815568.1">
    <property type="nucleotide sequence ID" value="NZ_CP089285.1"/>
</dbReference>
<proteinExistence type="predicted"/>
<dbReference type="Gene3D" id="1.20.1250.20">
    <property type="entry name" value="MFS general substrate transporter like domains"/>
    <property type="match status" value="1"/>
</dbReference>
<accession>A0A9Q9BZ35</accession>
<dbReference type="AlphaFoldDB" id="A0A9Q9BZ35"/>
<feature type="transmembrane region" description="Helical" evidence="5">
    <location>
        <begin position="343"/>
        <end position="367"/>
    </location>
</feature>
<feature type="transmembrane region" description="Helical" evidence="5">
    <location>
        <begin position="308"/>
        <end position="331"/>
    </location>
</feature>
<reference evidence="6" key="1">
    <citation type="journal article" date="2022" name="Microorganisms">
        <title>Assembly and Comparison of Ca. Neoehrlichia mikurensis Genomes.</title>
        <authorList>
            <person name="Azagi T."/>
            <person name="Dirks R.P."/>
            <person name="Yebra-Pimentel E.S."/>
            <person name="Schaap P.J."/>
            <person name="Koehorst J.J."/>
            <person name="Esser H.J."/>
            <person name="Sprong H."/>
        </authorList>
    </citation>
    <scope>NUCLEOTIDE SEQUENCE</scope>
    <source>
        <strain evidence="7">18-2804</strain>
        <strain evidence="6">18-2837</strain>
    </source>
</reference>
<gene>
    <name evidence="7" type="ORF">LUA81_03375</name>
    <name evidence="6" type="ORF">LUA82_03410</name>
</gene>
<dbReference type="SUPFAM" id="SSF103473">
    <property type="entry name" value="MFS general substrate transporter"/>
    <property type="match status" value="1"/>
</dbReference>
<dbReference type="EMBL" id="CP089285">
    <property type="protein sequence ID" value="UTO56135.1"/>
    <property type="molecule type" value="Genomic_DNA"/>
</dbReference>
<dbReference type="GO" id="GO:0005886">
    <property type="term" value="C:plasma membrane"/>
    <property type="evidence" value="ECO:0007669"/>
    <property type="project" value="UniProtKB-SubCell"/>
</dbReference>
<sequence length="402" mass="45907">MNNALVNWLIIVLFLTCIGSFEWLYAVFGKVAFYSDIKVACLLLIHMLFFSIFQLFSGSLIDNYGIKMTILLAVFCSLIGMILQSCINANLFFMTLFVSQFFLTFGASFTFVGIGYVSRRFFSLQNYGLMFGLAQTIYSLSYAIFNVAVFFHWVSAENFKLLAIYIIMLQVVICILALFMISNPKEYNHKRNVTFRDTFKQCLCYIYSVSRIKPIWLISILGSISFGMFFSCSTFLFYRINVHSNEFLAIALLNMWIGFSIGAPISCWIFNYFHNKKYIFLTFNIIQCLSLIFLSMINYKIEGQYLSYIYYCIAELFGFTSGGHMIAFIIGSSVVNSDKISTVCAILNGCMCITSGLIILIVIILAVHYDISHIILLLAILSLFTHIAVNFLSAKFTKYQIT</sequence>
<keyword evidence="2 5" id="KW-0812">Transmembrane</keyword>
<feature type="transmembrane region" description="Helical" evidence="5">
    <location>
        <begin position="37"/>
        <end position="56"/>
    </location>
</feature>
<keyword evidence="3 5" id="KW-1133">Transmembrane helix</keyword>
<feature type="transmembrane region" description="Helical" evidence="5">
    <location>
        <begin position="373"/>
        <end position="392"/>
    </location>
</feature>
<dbReference type="InterPro" id="IPR036259">
    <property type="entry name" value="MFS_trans_sf"/>
</dbReference>
<dbReference type="Pfam" id="PF07690">
    <property type="entry name" value="MFS_1"/>
    <property type="match status" value="1"/>
</dbReference>
<evidence type="ECO:0000313" key="6">
    <source>
        <dbReference type="EMBL" id="UTO55215.1"/>
    </source>
</evidence>